<dbReference type="InterPro" id="IPR000719">
    <property type="entry name" value="Prot_kinase_dom"/>
</dbReference>
<organism evidence="6 7">
    <name type="scientific">Tetraparma gracilis</name>
    <dbReference type="NCBI Taxonomy" id="2962635"/>
    <lineage>
        <taxon>Eukaryota</taxon>
        <taxon>Sar</taxon>
        <taxon>Stramenopiles</taxon>
        <taxon>Ochrophyta</taxon>
        <taxon>Bolidophyceae</taxon>
        <taxon>Parmales</taxon>
        <taxon>Triparmaceae</taxon>
        <taxon>Tetraparma</taxon>
    </lineage>
</organism>
<dbReference type="Pfam" id="PF07714">
    <property type="entry name" value="PK_Tyr_Ser-Thr"/>
    <property type="match status" value="1"/>
</dbReference>
<evidence type="ECO:0000256" key="3">
    <source>
        <dbReference type="PROSITE-ProRule" id="PRU10141"/>
    </source>
</evidence>
<dbReference type="PROSITE" id="PS00107">
    <property type="entry name" value="PROTEIN_KINASE_ATP"/>
    <property type="match status" value="1"/>
</dbReference>
<dbReference type="Gene3D" id="3.30.530.20">
    <property type="match status" value="1"/>
</dbReference>
<reference evidence="6 7" key="1">
    <citation type="journal article" date="2023" name="Commun. Biol.">
        <title>Genome analysis of Parmales, the sister group of diatoms, reveals the evolutionary specialization of diatoms from phago-mixotrophs to photoautotrophs.</title>
        <authorList>
            <person name="Ban H."/>
            <person name="Sato S."/>
            <person name="Yoshikawa S."/>
            <person name="Yamada K."/>
            <person name="Nakamura Y."/>
            <person name="Ichinomiya M."/>
            <person name="Sato N."/>
            <person name="Blanc-Mathieu R."/>
            <person name="Endo H."/>
            <person name="Kuwata A."/>
            <person name="Ogata H."/>
        </authorList>
    </citation>
    <scope>NUCLEOTIDE SEQUENCE [LARGE SCALE GENOMIC DNA]</scope>
</reference>
<dbReference type="InterPro" id="IPR001245">
    <property type="entry name" value="Ser-Thr/Tyr_kinase_cat_dom"/>
</dbReference>
<feature type="binding site" evidence="3">
    <location>
        <position position="681"/>
    </location>
    <ligand>
        <name>ATP</name>
        <dbReference type="ChEBI" id="CHEBI:30616"/>
    </ligand>
</feature>
<accession>A0ABQ6NAT5</accession>
<evidence type="ECO:0000313" key="6">
    <source>
        <dbReference type="EMBL" id="GMI53207.1"/>
    </source>
</evidence>
<feature type="domain" description="Protein kinase" evidence="5">
    <location>
        <begin position="654"/>
        <end position="1006"/>
    </location>
</feature>
<evidence type="ECO:0000256" key="1">
    <source>
        <dbReference type="ARBA" id="ARBA00022741"/>
    </source>
</evidence>
<dbReference type="SUPFAM" id="SSF55961">
    <property type="entry name" value="Bet v1-like"/>
    <property type="match status" value="1"/>
</dbReference>
<dbReference type="InterPro" id="IPR011009">
    <property type="entry name" value="Kinase-like_dom_sf"/>
</dbReference>
<dbReference type="InterPro" id="IPR023393">
    <property type="entry name" value="START-like_dom_sf"/>
</dbReference>
<proteinExistence type="predicted"/>
<keyword evidence="4" id="KW-0175">Coiled coil</keyword>
<dbReference type="SUPFAM" id="SSF56112">
    <property type="entry name" value="Protein kinase-like (PK-like)"/>
    <property type="match status" value="1"/>
</dbReference>
<evidence type="ECO:0000259" key="5">
    <source>
        <dbReference type="PROSITE" id="PS50011"/>
    </source>
</evidence>
<feature type="coiled-coil region" evidence="4">
    <location>
        <begin position="568"/>
        <end position="625"/>
    </location>
</feature>
<dbReference type="InterPro" id="IPR017441">
    <property type="entry name" value="Protein_kinase_ATP_BS"/>
</dbReference>
<keyword evidence="7" id="KW-1185">Reference proteome</keyword>
<dbReference type="PROSITE" id="PS50011">
    <property type="entry name" value="PROTEIN_KINASE_DOM"/>
    <property type="match status" value="1"/>
</dbReference>
<evidence type="ECO:0000256" key="2">
    <source>
        <dbReference type="ARBA" id="ARBA00022840"/>
    </source>
</evidence>
<name>A0ABQ6NAT5_9STRA</name>
<dbReference type="Gene3D" id="1.10.510.10">
    <property type="entry name" value="Transferase(Phosphotransferase) domain 1"/>
    <property type="match status" value="1"/>
</dbReference>
<dbReference type="Proteomes" id="UP001165060">
    <property type="component" value="Unassembled WGS sequence"/>
</dbReference>
<dbReference type="InterPro" id="IPR051681">
    <property type="entry name" value="Ser/Thr_Kinases-Pseudokinases"/>
</dbReference>
<evidence type="ECO:0000256" key="4">
    <source>
        <dbReference type="SAM" id="Coils"/>
    </source>
</evidence>
<keyword evidence="2 3" id="KW-0067">ATP-binding</keyword>
<dbReference type="PANTHER" id="PTHR44329:SF298">
    <property type="entry name" value="MIXED LINEAGE KINASE DOMAIN-LIKE PROTEIN"/>
    <property type="match status" value="1"/>
</dbReference>
<dbReference type="PANTHER" id="PTHR44329">
    <property type="entry name" value="SERINE/THREONINE-PROTEIN KINASE TNNI3K-RELATED"/>
    <property type="match status" value="1"/>
</dbReference>
<keyword evidence="1 3" id="KW-0547">Nucleotide-binding</keyword>
<comment type="caution">
    <text evidence="6">The sequence shown here is derived from an EMBL/GenBank/DDBJ whole genome shotgun (WGS) entry which is preliminary data.</text>
</comment>
<dbReference type="EMBL" id="BRYB01006248">
    <property type="protein sequence ID" value="GMI53207.1"/>
    <property type="molecule type" value="Genomic_DNA"/>
</dbReference>
<gene>
    <name evidence="6" type="ORF">TeGR_g7560</name>
</gene>
<sequence length="1006" mass="110083">MQESDAIQTIYMSASDGDPMYISLGEHDSELLITTDLGMVLRRCLEGTGCDPQTRNSVMMQYGGSNLKGIGVLDETYIVADKGDNKIYECPFTSVGISNVNCEVFADKPRGMFWDPCNVLVDPIKRLVFVVDNLYTDVLVLDFDGAFLAPLASSRGALIQPRAMAQRPGLYAPISPSHPPSSLPAAGERIEVALAMMDAYNSTVSNSHPTSAHDLALEVSATGYITGTNFTTTIAGAILYDEDSPAHASLTASVVIPYAGDWSVSVTQGTYKLYLFHTNTQRKVAGSPIGFDVVPDAPSAAASTASAGSTTSIVSAFDTALSLQAFINDAFGNEVLDTPGVVVQVQGLDSLDPAAVDEHVLEGPRYSHTVTVPEGLEATLTISFSLDGTQIGEPVKILVAPPPPDNTVLYMGIIFGGILVVFGVSNWLYSKFGKRGINAEKEKEVSVDVKLRKILDSKIYAQDTMTLIEVKASYRQIIRGDDPELAKALDAADGVLSPESIAIRRSLIVLDMTVCDVGIRGFFIEDLPSILLNSAVILLEMGAGSKAGKSTFASFGSLLFSCLMTGRKSGLRQARRELRQKKLDLEQVERMQGDIIGIRASHSRLQHENEELEEEVRLKKHSEEDLKVMVAALEAVSKERQDELKEVMMESKELKIDRLLGKGGFGVVNLATYQGTKVAMKQLLKVNEENVLRFRHECFLMKNLSHPNVVKLVGVCWSEDLFACCLEFVENGSLEDWLRRTVGGKVFKAGKGFTRYAGRSGESFTMIEINAKPAQIMAYHTDASRLPKEYKGFDVTAATRSVYGRFDQKTVGVSNRDALTRSAITDFPDGSIMESARSIEDKRYPDRSKKKKDKIVRMDVAISAFLVMEKETSTSSSPVSVCYRLSVVDPKFTGLAAALNRIAAKAAAKLTVAPMLTTKTNVEKIVAAYDPNAGPELPLAEVTFKGFDHSGEFNTAEHTDMDRAKKKEAEELLHEWWMQRMNPKMGWTEMLKEDESRLDHGMSGYH</sequence>
<feature type="non-terminal residue" evidence="6">
    <location>
        <position position="1006"/>
    </location>
</feature>
<protein>
    <recommendedName>
        <fullName evidence="5">Protein kinase domain-containing protein</fullName>
    </recommendedName>
</protein>
<evidence type="ECO:0000313" key="7">
    <source>
        <dbReference type="Proteomes" id="UP001165060"/>
    </source>
</evidence>